<dbReference type="AlphaFoldDB" id="A0A9D1DC84"/>
<evidence type="ECO:0000313" key="2">
    <source>
        <dbReference type="EMBL" id="HIR40711.1"/>
    </source>
</evidence>
<protein>
    <submittedName>
        <fullName evidence="2">Uncharacterized protein</fullName>
    </submittedName>
</protein>
<evidence type="ECO:0000256" key="1">
    <source>
        <dbReference type="SAM" id="Phobius"/>
    </source>
</evidence>
<gene>
    <name evidence="2" type="ORF">IAB36_02670</name>
</gene>
<organism evidence="2 3">
    <name type="scientific">Candidatus Egerieicola pullicola</name>
    <dbReference type="NCBI Taxonomy" id="2840775"/>
    <lineage>
        <taxon>Bacteria</taxon>
        <taxon>Bacillati</taxon>
        <taxon>Bacillota</taxon>
        <taxon>Clostridia</taxon>
        <taxon>Eubacteriales</taxon>
        <taxon>Oscillospiraceae</taxon>
        <taxon>Oscillospiraceae incertae sedis</taxon>
        <taxon>Candidatus Egerieicola</taxon>
    </lineage>
</organism>
<reference evidence="2" key="2">
    <citation type="journal article" date="2021" name="PeerJ">
        <title>Extensive microbial diversity within the chicken gut microbiome revealed by metagenomics and culture.</title>
        <authorList>
            <person name="Gilroy R."/>
            <person name="Ravi A."/>
            <person name="Getino M."/>
            <person name="Pursley I."/>
            <person name="Horton D.L."/>
            <person name="Alikhan N.F."/>
            <person name="Baker D."/>
            <person name="Gharbi K."/>
            <person name="Hall N."/>
            <person name="Watson M."/>
            <person name="Adriaenssens E.M."/>
            <person name="Foster-Nyarko E."/>
            <person name="Jarju S."/>
            <person name="Secka A."/>
            <person name="Antonio M."/>
            <person name="Oren A."/>
            <person name="Chaudhuri R.R."/>
            <person name="La Ragione R."/>
            <person name="Hildebrand F."/>
            <person name="Pallen M.J."/>
        </authorList>
    </citation>
    <scope>NUCLEOTIDE SEQUENCE</scope>
    <source>
        <strain evidence="2">CHK184-25365</strain>
    </source>
</reference>
<keyword evidence="1" id="KW-1133">Transmembrane helix</keyword>
<dbReference type="EMBL" id="DVGY01000060">
    <property type="protein sequence ID" value="HIR40711.1"/>
    <property type="molecule type" value="Genomic_DNA"/>
</dbReference>
<comment type="caution">
    <text evidence="2">The sequence shown here is derived from an EMBL/GenBank/DDBJ whole genome shotgun (WGS) entry which is preliminary data.</text>
</comment>
<reference evidence="2" key="1">
    <citation type="submission" date="2020-10" db="EMBL/GenBank/DDBJ databases">
        <authorList>
            <person name="Gilroy R."/>
        </authorList>
    </citation>
    <scope>NUCLEOTIDE SEQUENCE</scope>
    <source>
        <strain evidence="2">CHK184-25365</strain>
    </source>
</reference>
<name>A0A9D1DC84_9FIRM</name>
<accession>A0A9D1DC84</accession>
<sequence>MEQKFCPYCGKPLDPDQPCQCEGAKQAAREAASRPLFGGKNLGLKILVGALGLVLLALMVTLVIALIWKLGGN</sequence>
<feature type="transmembrane region" description="Helical" evidence="1">
    <location>
        <begin position="46"/>
        <end position="68"/>
    </location>
</feature>
<keyword evidence="1" id="KW-0812">Transmembrane</keyword>
<proteinExistence type="predicted"/>
<keyword evidence="1" id="KW-0472">Membrane</keyword>
<dbReference type="Proteomes" id="UP000886749">
    <property type="component" value="Unassembled WGS sequence"/>
</dbReference>
<evidence type="ECO:0000313" key="3">
    <source>
        <dbReference type="Proteomes" id="UP000886749"/>
    </source>
</evidence>